<sequence>MSPVHLRNLGILRNQPEDRPEHHGHHSGWQETEGNNTNSTIHLPIQQKPQTRGLEGYGSSSSAPPTTQRLIPMEHGQQGPKPSIKLGITSRKLLEGMSQRAVLDRSYGNHQRMESQQAVQTCGGEGNQDKGEYSPYSSYIRAIEPDRAYYESFSLTRRKPTRLPSSFTPFSQKKLPFLFTIPGSFQEKQGYKVKNKTSLSHRQRESDKMIQKLLDLVKEVHKIQK</sequence>
<organism evidence="2 3">
    <name type="scientific">Austropuccinia psidii MF-1</name>
    <dbReference type="NCBI Taxonomy" id="1389203"/>
    <lineage>
        <taxon>Eukaryota</taxon>
        <taxon>Fungi</taxon>
        <taxon>Dikarya</taxon>
        <taxon>Basidiomycota</taxon>
        <taxon>Pucciniomycotina</taxon>
        <taxon>Pucciniomycetes</taxon>
        <taxon>Pucciniales</taxon>
        <taxon>Sphaerophragmiaceae</taxon>
        <taxon>Austropuccinia</taxon>
    </lineage>
</organism>
<reference evidence="2" key="1">
    <citation type="submission" date="2021-03" db="EMBL/GenBank/DDBJ databases">
        <title>Draft genome sequence of rust myrtle Austropuccinia psidii MF-1, a brazilian biotype.</title>
        <authorList>
            <person name="Quecine M.C."/>
            <person name="Pachon D.M.R."/>
            <person name="Bonatelli M.L."/>
            <person name="Correr F.H."/>
            <person name="Franceschini L.M."/>
            <person name="Leite T.F."/>
            <person name="Margarido G.R.A."/>
            <person name="Almeida C.A."/>
            <person name="Ferrarezi J.A."/>
            <person name="Labate C.A."/>
        </authorList>
    </citation>
    <scope>NUCLEOTIDE SEQUENCE</scope>
    <source>
        <strain evidence="2">MF-1</strain>
    </source>
</reference>
<dbReference type="Proteomes" id="UP000765509">
    <property type="component" value="Unassembled WGS sequence"/>
</dbReference>
<gene>
    <name evidence="2" type="ORF">O181_022690</name>
</gene>
<feature type="compositionally biased region" description="Polar residues" evidence="1">
    <location>
        <begin position="29"/>
        <end position="41"/>
    </location>
</feature>
<feature type="compositionally biased region" description="Polar residues" evidence="1">
    <location>
        <begin position="58"/>
        <end position="69"/>
    </location>
</feature>
<name>A0A9Q3CH34_9BASI</name>
<dbReference type="AlphaFoldDB" id="A0A9Q3CH34"/>
<evidence type="ECO:0000313" key="2">
    <source>
        <dbReference type="EMBL" id="MBW0482975.1"/>
    </source>
</evidence>
<evidence type="ECO:0000256" key="1">
    <source>
        <dbReference type="SAM" id="MobiDB-lite"/>
    </source>
</evidence>
<comment type="caution">
    <text evidence="2">The sequence shown here is derived from an EMBL/GenBank/DDBJ whole genome shotgun (WGS) entry which is preliminary data.</text>
</comment>
<keyword evidence="3" id="KW-1185">Reference proteome</keyword>
<protein>
    <submittedName>
        <fullName evidence="2">Uncharacterized protein</fullName>
    </submittedName>
</protein>
<proteinExistence type="predicted"/>
<evidence type="ECO:0000313" key="3">
    <source>
        <dbReference type="Proteomes" id="UP000765509"/>
    </source>
</evidence>
<accession>A0A9Q3CH34</accession>
<feature type="region of interest" description="Disordered" evidence="1">
    <location>
        <begin position="1"/>
        <end position="84"/>
    </location>
</feature>
<dbReference type="EMBL" id="AVOT02007020">
    <property type="protein sequence ID" value="MBW0482975.1"/>
    <property type="molecule type" value="Genomic_DNA"/>
</dbReference>